<dbReference type="PATRIC" id="fig|1150469.3.peg.2682"/>
<proteinExistence type="predicted"/>
<accession>H6SLY5</accession>
<feature type="transmembrane region" description="Helical" evidence="1">
    <location>
        <begin position="15"/>
        <end position="34"/>
    </location>
</feature>
<feature type="transmembrane region" description="Helical" evidence="1">
    <location>
        <begin position="55"/>
        <end position="78"/>
    </location>
</feature>
<sequence length="258" mass="28323">MSSGALQSLSVLKKIILPVLITILLFCGGLAVAYRSLIVIEEKASKVINEDAKRSLLALGFMSEINNASIAALSTLLVSKDKEALDRVVARYGESISLLQKNLDAGSAAATTPERKAIVDDLRAKLRDYDQASRDAIATVQADNIPAAREIWAKKVRPVRLALAENTEQRIRVNQTLMEQNTTEMEALVHQTVLWGVILGAGLGIGSLVFCYLVVSRLVTTPLSRLTHTVERLANGDVTVDRPRGYTRRRNRPDRPRP</sequence>
<keyword evidence="1" id="KW-1133">Transmembrane helix</keyword>
<evidence type="ECO:0000313" key="3">
    <source>
        <dbReference type="EMBL" id="CCG09000.1"/>
    </source>
</evidence>
<dbReference type="HOGENOM" id="CLU_1077204_0_0_5"/>
<evidence type="ECO:0000256" key="1">
    <source>
        <dbReference type="SAM" id="Phobius"/>
    </source>
</evidence>
<protein>
    <recommendedName>
        <fullName evidence="2">Chemotaxis methyl-accepting receptor HlyB-like 4HB MCP domain-containing protein</fullName>
    </recommendedName>
</protein>
<dbReference type="Proteomes" id="UP000033220">
    <property type="component" value="Chromosome DSM 122"/>
</dbReference>
<gene>
    <name evidence="3" type="ORF">RSPPHO_02374</name>
</gene>
<reference evidence="3 4" key="1">
    <citation type="submission" date="2012-02" db="EMBL/GenBank/DDBJ databases">
        <title>Shotgun genome sequence of Phaeospirillum photometricum DSM 122.</title>
        <authorList>
            <person name="Duquesne K."/>
            <person name="Sturgis J."/>
        </authorList>
    </citation>
    <scope>NUCLEOTIDE SEQUENCE [LARGE SCALE GENOMIC DNA]</scope>
    <source>
        <strain evidence="4">DSM122</strain>
    </source>
</reference>
<feature type="transmembrane region" description="Helical" evidence="1">
    <location>
        <begin position="193"/>
        <end position="215"/>
    </location>
</feature>
<evidence type="ECO:0000259" key="2">
    <source>
        <dbReference type="Pfam" id="PF12729"/>
    </source>
</evidence>
<dbReference type="RefSeq" id="WP_014415633.1">
    <property type="nucleotide sequence ID" value="NC_017059.1"/>
</dbReference>
<dbReference type="STRING" id="1150469.RSPPHO_02374"/>
<dbReference type="AlphaFoldDB" id="H6SLY5"/>
<dbReference type="EMBL" id="HE663493">
    <property type="protein sequence ID" value="CCG09000.1"/>
    <property type="molecule type" value="Genomic_DNA"/>
</dbReference>
<name>H6SLY5_PARPM</name>
<feature type="domain" description="Chemotaxis methyl-accepting receptor HlyB-like 4HB MCP" evidence="2">
    <location>
        <begin position="9"/>
        <end position="186"/>
    </location>
</feature>
<keyword evidence="1" id="KW-0812">Transmembrane</keyword>
<dbReference type="KEGG" id="rpm:RSPPHO_02374"/>
<keyword evidence="1" id="KW-0472">Membrane</keyword>
<dbReference type="Gene3D" id="6.10.340.10">
    <property type="match status" value="1"/>
</dbReference>
<keyword evidence="4" id="KW-1185">Reference proteome</keyword>
<evidence type="ECO:0000313" key="4">
    <source>
        <dbReference type="Proteomes" id="UP000033220"/>
    </source>
</evidence>
<dbReference type="Pfam" id="PF12729">
    <property type="entry name" value="4HB_MCP_1"/>
    <property type="match status" value="1"/>
</dbReference>
<dbReference type="InterPro" id="IPR024478">
    <property type="entry name" value="HlyB_4HB_MCP"/>
</dbReference>
<organism evidence="3 4">
    <name type="scientific">Pararhodospirillum photometricum DSM 122</name>
    <dbReference type="NCBI Taxonomy" id="1150469"/>
    <lineage>
        <taxon>Bacteria</taxon>
        <taxon>Pseudomonadati</taxon>
        <taxon>Pseudomonadota</taxon>
        <taxon>Alphaproteobacteria</taxon>
        <taxon>Rhodospirillales</taxon>
        <taxon>Rhodospirillaceae</taxon>
        <taxon>Pararhodospirillum</taxon>
    </lineage>
</organism>